<dbReference type="Gene3D" id="2.170.300.10">
    <property type="entry name" value="Tie2 ligand-binding domain superfamily"/>
    <property type="match status" value="2"/>
</dbReference>
<dbReference type="GO" id="GO:0005606">
    <property type="term" value="C:laminin-1 complex"/>
    <property type="evidence" value="ECO:0007669"/>
    <property type="project" value="UniProtKB-ARBA"/>
</dbReference>
<comment type="subunit">
    <text evidence="13">Laminin is a complex glycoprotein, consisting of three different polypeptide chains (alpha, beta, gamma), which are bound to each other by disulfide bonds into a cross-shaped molecule comprising one long and three short arms with globules at each end. Beta-1 is a subunit of laminin-1 (laminin-111 or EHS laminin), laminin-2 (laminin-211 or merosin), laminin-6 (laminin-311 or K-laminin), laminin-8 (laminin-411), laminin-10 (laminin-511) and laminin-12 (laminin-213). Interacts with ITGB1.</text>
</comment>
<keyword evidence="6" id="KW-0677">Repeat</keyword>
<evidence type="ECO:0000256" key="12">
    <source>
        <dbReference type="ARBA" id="ARBA00023292"/>
    </source>
</evidence>
<dbReference type="Bgee" id="ENSPPAG00000028669">
    <property type="expression patterns" value="Expressed in heart and 6 other cell types or tissues"/>
</dbReference>
<dbReference type="GO" id="GO:0009887">
    <property type="term" value="P:animal organ morphogenesis"/>
    <property type="evidence" value="ECO:0007669"/>
    <property type="project" value="TreeGrafter"/>
</dbReference>
<feature type="domain" description="Laminin EGF-like" evidence="24">
    <location>
        <begin position="1052"/>
        <end position="1107"/>
    </location>
</feature>
<feature type="disulfide bond" evidence="22">
    <location>
        <begin position="1110"/>
        <end position="1127"/>
    </location>
</feature>
<feature type="domain" description="Laminin EGF-like" evidence="24">
    <location>
        <begin position="422"/>
        <end position="481"/>
    </location>
</feature>
<sequence length="1726" mass="191466">MDCPLSAPTPPPPLVRFVRAPLPACVPPTLLPVLPAALCRARVRAQEPEFSYGCAEGSCYPATGDLLIGRAQKLSVTSTCGLHKPEPYCIVSHLQEDKKCFICNSQDPYHETLNPDSHLIENVVTTFAPNRLKIWWQSENGVENVTIQLDLEAEFHFTHLIMTFKTFRPAAMLIERSSDFGKTWGVYRYFAYDCEASFPGISTGPMKKVDDIICDSRYSDIEPSTEGEVIFRALDPAFKIEDPYSPRIQNLLKITNLRIKFVKLHTLGDNLLDSRMEIREKYYYAVYDMVVRGNCFCYGHASECAPVDGFNEEVEGMVHGHCMCRHNTKGLNCELCMDFYHDLPWRPAEGRNSNACKKCNCNEHSISCHFDMAVYLATGNVSGGVCDDCQHNTMGRNCEQCKPFYYQHPERDIRDPNFCERCTCDPAGSQNEGICDSYTDFSTGLIAGQCRCKLNVEGEHCDVCKEGFYDLSSEDPFGCKSCACNPLGTIPGGNPCDSETGHCYCKRLVTGQHCDQCLPEHWGLSNDLDGCRPCDCDLGGALNNSCFAESGQCSCRPHMIGRQCNEVEPGYYFATLDHYLYEAEEANLGPGISIVERQYIQDRIPSWTGAGFVQVPEGAYLEFFIDNIPYSMEYDILIRYEPQLPDHWEKAVITVQRPGRIPTSSRCGNTIPDDDNQVVSLSPGSRYVVLPRPVCFEKGTNYTVRLELPQYTSSDSDVESPYTLIDSLVLMPYCKSLDIFTVGGSGDGVVTNSAWETFQRYRCLENSRSVVKTPMTDVCRNIIFSISALLHQTGLACECDPQGSLSSVCDPNGGQCQCRPNVVGRTCNRCAPGTFGFGPGGCKPCECHLQGSVNAFCNPVTGQCHCFQGVYARQCDRCLPGHWGFPSCQPCQCNGHADDCDPVTGECLNCQDYTMGHNCERCLAGYYGDPIIGSGDHCRPCPCPDGPDSGRQFARSCYQDPVTLQLACVCDPGYIGSRCDDCASGYFGNPSEVGGSCQPCQCHNNIDTTDPEACDKETGRCLKCLYHTEGEHCQFCRFGYYGDALRQDCRKCVCNYLGTVQEHCNGSDCQCDKATGQCLCLPNVIGQNCDRCAPNTWQLASGTGCDPCNCNAAHSFGPSCNEFTGQCQCMPGFGGRTCSECQELFWGDPDVECRACDCDPRGIETPQCDQSTGQCVCVEGVEGPRCDKCTRGYSGVFPDCTPCHQCFALWDVIIAELTNRTHRFLEKAKALKISGVIGPYRETVDSVERKVSEIKDILAQSPAAEPLKNIGYLFEEAEKLIKDVTEMMAQVEVKLSDTTSQSNSTAKELDSLQTEAESLDNTVKELAEQLEFIKNSDIRGALDSITKYFQMSLEAEERVNASTTEPNSTVEQSALMRDRVEDVMMERESQFKEKQEEQARLLDELAGKLQSLDLSAAAEMTCGTPPGASCSETECGGPNCRTDEGEKKCGGPGCGGLVTVAHNAWQKAMDLDQDVLSALAEVEQLSKMVTQWMASVFVMYVCFQLWTEGSEREKSILNSTFFMFSNNILSHYFLLSKSATDVKVTADMVKEALEEAEKAQVAAEKAIKQADEDIQGTQNLLTSVGIHNHYMNGNTPTYTLTRKVHLLSMNRNSYNSTLKDSFNFNKSKLLHGELDEKYKKVENLIAKKTEESADARRKAEMLQNEAKTLLAQANSKLQLLKDLERKYEDNQRYLEDKAQELARLEGEVRSLLKDISQKVAVYSTCL</sequence>
<evidence type="ECO:0000256" key="23">
    <source>
        <dbReference type="SAM" id="Coils"/>
    </source>
</evidence>
<feature type="domain" description="Laminin IV type B" evidence="25">
    <location>
        <begin position="573"/>
        <end position="791"/>
    </location>
</feature>
<proteinExistence type="predicted"/>
<evidence type="ECO:0000313" key="27">
    <source>
        <dbReference type="Ensembl" id="ENSPPAP00000011008.1"/>
    </source>
</evidence>
<dbReference type="EMBL" id="AJFE02035108">
    <property type="status" value="NOT_ANNOTATED_CDS"/>
    <property type="molecule type" value="Genomic_DNA"/>
</dbReference>
<evidence type="ECO:0000256" key="14">
    <source>
        <dbReference type="ARBA" id="ARBA00071083"/>
    </source>
</evidence>
<comment type="subcellular location">
    <subcellularLocation>
        <location evidence="1">Secreted</location>
        <location evidence="1">Extracellular space</location>
        <location evidence="1">Extracellular matrix</location>
        <location evidence="1">Basement membrane</location>
    </subcellularLocation>
</comment>
<evidence type="ECO:0000256" key="1">
    <source>
        <dbReference type="ARBA" id="ARBA00004302"/>
    </source>
</evidence>
<keyword evidence="9 23" id="KW-0175">Coiled coil</keyword>
<dbReference type="Gene3D" id="2.60.120.260">
    <property type="entry name" value="Galactose-binding domain-like"/>
    <property type="match status" value="1"/>
</dbReference>
<dbReference type="Gene3D" id="2.10.25.10">
    <property type="entry name" value="Laminin"/>
    <property type="match status" value="9"/>
</dbReference>
<feature type="disulfide bond" evidence="22">
    <location>
        <begin position="1024"/>
        <end position="1033"/>
    </location>
</feature>
<dbReference type="FunFam" id="2.170.300.10:FF:000001">
    <property type="entry name" value="Laminin subunit beta-1"/>
    <property type="match status" value="1"/>
</dbReference>
<evidence type="ECO:0000256" key="7">
    <source>
        <dbReference type="ARBA" id="ARBA00022869"/>
    </source>
</evidence>
<comment type="caution">
    <text evidence="22">Lacks conserved residue(s) required for the propagation of feature annotation.</text>
</comment>
<dbReference type="PROSITE" id="PS51116">
    <property type="entry name" value="LAMININ_IVB"/>
    <property type="match status" value="1"/>
</dbReference>
<dbReference type="EMBL" id="AJFE02035110">
    <property type="status" value="NOT_ANNOTATED_CDS"/>
    <property type="molecule type" value="Genomic_DNA"/>
</dbReference>
<dbReference type="FunFam" id="2.10.25.10:FF:000065">
    <property type="entry name" value="Laminin subunit beta 1"/>
    <property type="match status" value="1"/>
</dbReference>
<dbReference type="GeneTree" id="ENSGT00940000156003"/>
<feature type="domain" description="Laminin EGF-like" evidence="24">
    <location>
        <begin position="295"/>
        <end position="358"/>
    </location>
</feature>
<dbReference type="GO" id="GO:0009888">
    <property type="term" value="P:tissue development"/>
    <property type="evidence" value="ECO:0007669"/>
    <property type="project" value="TreeGrafter"/>
</dbReference>
<dbReference type="PANTHER" id="PTHR10574">
    <property type="entry name" value="NETRIN/LAMININ-RELATED"/>
    <property type="match status" value="1"/>
</dbReference>
<dbReference type="CDD" id="cd00055">
    <property type="entry name" value="EGF_Lam"/>
    <property type="match status" value="13"/>
</dbReference>
<dbReference type="FunFam" id="2.10.25.10:FF:000138">
    <property type="entry name" value="Laminin subunit beta 1"/>
    <property type="match status" value="1"/>
</dbReference>
<evidence type="ECO:0000256" key="3">
    <source>
        <dbReference type="ARBA" id="ARBA00022530"/>
    </source>
</evidence>
<feature type="domain" description="Laminin EGF-like" evidence="24">
    <location>
        <begin position="891"/>
        <end position="940"/>
    </location>
</feature>
<dbReference type="FunFam" id="2.10.25.10:FF:000083">
    <property type="entry name" value="Laminin subunit alpha"/>
    <property type="match status" value="1"/>
</dbReference>
<dbReference type="InterPro" id="IPR050440">
    <property type="entry name" value="Laminin/Netrin_ECM"/>
</dbReference>
<dbReference type="Pfam" id="PF24973">
    <property type="entry name" value="EGF_LMN_ATRN"/>
    <property type="match status" value="2"/>
</dbReference>
<dbReference type="FunFam" id="2.10.25.10:FF:000280">
    <property type="entry name" value="Laminin subunit beta 4"/>
    <property type="match status" value="1"/>
</dbReference>
<evidence type="ECO:0000256" key="4">
    <source>
        <dbReference type="ARBA" id="ARBA00022553"/>
    </source>
</evidence>
<dbReference type="InterPro" id="IPR008211">
    <property type="entry name" value="Laminin_N"/>
</dbReference>
<dbReference type="FunFam" id="2.10.25.10:FF:000011">
    <property type="entry name" value="Cadherin EGF LAG seven-pass G-type receptor"/>
    <property type="match status" value="1"/>
</dbReference>
<dbReference type="InterPro" id="IPR000742">
    <property type="entry name" value="EGF"/>
</dbReference>
<accession>A0A2R9A1A2</accession>
<dbReference type="GO" id="GO:0005737">
    <property type="term" value="C:cytoplasm"/>
    <property type="evidence" value="ECO:0007669"/>
    <property type="project" value="UniProtKB-ARBA"/>
</dbReference>
<dbReference type="PRINTS" id="PR00011">
    <property type="entry name" value="EGFLAMININ"/>
</dbReference>
<evidence type="ECO:0000256" key="9">
    <source>
        <dbReference type="ARBA" id="ARBA00023054"/>
    </source>
</evidence>
<feature type="disulfide bond" evidence="22">
    <location>
        <begin position="1080"/>
        <end position="1089"/>
    </location>
</feature>
<keyword evidence="2" id="KW-0964">Secreted</keyword>
<feature type="disulfide bond" evidence="22">
    <location>
        <begin position="1158"/>
        <end position="1175"/>
    </location>
</feature>
<feature type="disulfide bond" evidence="22">
    <location>
        <begin position="797"/>
        <end position="809"/>
    </location>
</feature>
<feature type="coiled-coil region" evidence="23">
    <location>
        <begin position="1631"/>
        <end position="1714"/>
    </location>
</feature>
<keyword evidence="12 22" id="KW-0424">Laminin EGF-like domain</keyword>
<evidence type="ECO:0000256" key="17">
    <source>
        <dbReference type="ARBA" id="ARBA00076920"/>
    </source>
</evidence>
<evidence type="ECO:0000313" key="28">
    <source>
        <dbReference type="Proteomes" id="UP000240080"/>
    </source>
</evidence>
<dbReference type="FunFam" id="2.60.120.260:FF:000010">
    <property type="entry name" value="Laminin subunit beta 1"/>
    <property type="match status" value="1"/>
</dbReference>
<dbReference type="SMART" id="SM00180">
    <property type="entry name" value="EGF_Lam"/>
    <property type="match status" value="13"/>
</dbReference>
<evidence type="ECO:0000256" key="19">
    <source>
        <dbReference type="ARBA" id="ARBA00082919"/>
    </source>
</evidence>
<feature type="domain" description="Laminin EGF-like" evidence="24">
    <location>
        <begin position="797"/>
        <end position="844"/>
    </location>
</feature>
<evidence type="ECO:0000259" key="26">
    <source>
        <dbReference type="PROSITE" id="PS51117"/>
    </source>
</evidence>
<dbReference type="SUPFAM" id="SSF57196">
    <property type="entry name" value="EGF/Laminin"/>
    <property type="match status" value="13"/>
</dbReference>
<dbReference type="CDD" id="cd22300">
    <property type="entry name" value="cc_LAMB1_C"/>
    <property type="match status" value="1"/>
</dbReference>
<keyword evidence="4" id="KW-0597">Phosphoprotein</keyword>
<evidence type="ECO:0000256" key="6">
    <source>
        <dbReference type="ARBA" id="ARBA00022737"/>
    </source>
</evidence>
<dbReference type="GO" id="GO:0005178">
    <property type="term" value="F:integrin binding"/>
    <property type="evidence" value="ECO:0007669"/>
    <property type="project" value="TreeGrafter"/>
</dbReference>
<feature type="disulfide bond" evidence="22">
    <location>
        <begin position="799"/>
        <end position="816"/>
    </location>
</feature>
<feature type="disulfide bond" evidence="22">
    <location>
        <begin position="910"/>
        <end position="919"/>
    </location>
</feature>
<gene>
    <name evidence="27" type="primary">LAMB1</name>
</gene>
<feature type="disulfide bond" evidence="22">
    <location>
        <begin position="1108"/>
        <end position="1120"/>
    </location>
</feature>
<evidence type="ECO:0000256" key="8">
    <source>
        <dbReference type="ARBA" id="ARBA00022889"/>
    </source>
</evidence>
<feature type="disulfide bond" evidence="22">
    <location>
        <begin position="452"/>
        <end position="461"/>
    </location>
</feature>
<dbReference type="SMART" id="SM00181">
    <property type="entry name" value="EGF"/>
    <property type="match status" value="8"/>
</dbReference>
<evidence type="ECO:0000256" key="16">
    <source>
        <dbReference type="ARBA" id="ARBA00075415"/>
    </source>
</evidence>
<feature type="domain" description="Laminin EGF-like" evidence="24">
    <location>
        <begin position="1108"/>
        <end position="1155"/>
    </location>
</feature>
<dbReference type="FunFam" id="2.170.300.10:FF:000004">
    <property type="entry name" value="Laminin subunit beta 1"/>
    <property type="match status" value="1"/>
</dbReference>
<reference evidence="27" key="3">
    <citation type="submission" date="2025-09" db="UniProtKB">
        <authorList>
            <consortium name="Ensembl"/>
        </authorList>
    </citation>
    <scope>IDENTIFICATION</scope>
</reference>
<dbReference type="Ensembl" id="ENSPPAT00000033663.1">
    <property type="protein sequence ID" value="ENSPPAP00000011008.1"/>
    <property type="gene ID" value="ENSPPAG00000028669.1"/>
</dbReference>
<dbReference type="PROSITE" id="PS01248">
    <property type="entry name" value="EGF_LAM_1"/>
    <property type="match status" value="4"/>
</dbReference>
<dbReference type="InterPro" id="IPR056863">
    <property type="entry name" value="LMN_ATRN_NET-like_EGF"/>
</dbReference>
<feature type="domain" description="Laminin EGF-like" evidence="24">
    <location>
        <begin position="482"/>
        <end position="533"/>
    </location>
</feature>
<evidence type="ECO:0000256" key="11">
    <source>
        <dbReference type="ARBA" id="ARBA00023180"/>
    </source>
</evidence>
<feature type="domain" description="Laminin EGF-like" evidence="24">
    <location>
        <begin position="1156"/>
        <end position="1202"/>
    </location>
</feature>
<evidence type="ECO:0000256" key="21">
    <source>
        <dbReference type="ARBA" id="ARBA00083813"/>
    </source>
</evidence>
<feature type="disulfide bond" evidence="22">
    <location>
        <begin position="505"/>
        <end position="514"/>
    </location>
</feature>
<dbReference type="GO" id="GO:0034446">
    <property type="term" value="P:substrate adhesion-dependent cell spreading"/>
    <property type="evidence" value="ECO:0007669"/>
    <property type="project" value="TreeGrafter"/>
</dbReference>
<feature type="disulfide bond" evidence="22">
    <location>
        <begin position="866"/>
        <end position="875"/>
    </location>
</feature>
<evidence type="ECO:0000256" key="20">
    <source>
        <dbReference type="ARBA" id="ARBA00083431"/>
    </source>
</evidence>
<keyword evidence="11" id="KW-0325">Glycoprotein</keyword>
<dbReference type="PROSITE" id="PS51117">
    <property type="entry name" value="LAMININ_NTER"/>
    <property type="match status" value="1"/>
</dbReference>
<dbReference type="InterPro" id="IPR002049">
    <property type="entry name" value="LE_dom"/>
</dbReference>
<dbReference type="FunFam" id="2.10.25.10:FF:000101">
    <property type="entry name" value="Laminin subunit beta 1"/>
    <property type="match status" value="1"/>
</dbReference>
<dbReference type="InterPro" id="IPR013015">
    <property type="entry name" value="Laminin_IV_B"/>
</dbReference>
<feature type="disulfide bond" evidence="22">
    <location>
        <begin position="845"/>
        <end position="857"/>
    </location>
</feature>
<feature type="disulfide bond" evidence="22">
    <location>
        <begin position="1052"/>
        <end position="1064"/>
    </location>
</feature>
<keyword evidence="10 22" id="KW-1015">Disulfide bond</keyword>
<dbReference type="GO" id="GO:0070831">
    <property type="term" value="P:basement membrane assembly"/>
    <property type="evidence" value="ECO:0007669"/>
    <property type="project" value="TreeGrafter"/>
</dbReference>
<keyword evidence="5" id="KW-0732">Signal</keyword>
<keyword evidence="3" id="KW-0272">Extracellular matrix</keyword>
<dbReference type="Pfam" id="PF21199">
    <property type="entry name" value="LAMININ_IV_B"/>
    <property type="match status" value="1"/>
</dbReference>
<dbReference type="Pfam" id="PF00053">
    <property type="entry name" value="EGF_laminin"/>
    <property type="match status" value="11"/>
</dbReference>
<protein>
    <recommendedName>
        <fullName evidence="14">Laminin subunit beta-1</fullName>
    </recommendedName>
    <alternativeName>
        <fullName evidence="17">Laminin B1 chain</fullName>
    </alternativeName>
    <alternativeName>
        <fullName evidence="15">Laminin-1 subunit beta</fullName>
    </alternativeName>
    <alternativeName>
        <fullName evidence="19">Laminin-10 subunit beta</fullName>
    </alternativeName>
    <alternativeName>
        <fullName evidence="16">Laminin-12 subunit beta</fullName>
    </alternativeName>
    <alternativeName>
        <fullName evidence="20">Laminin-2 subunit beta</fullName>
    </alternativeName>
    <alternativeName>
        <fullName evidence="18">Laminin-6 subunit beta</fullName>
    </alternativeName>
    <alternativeName>
        <fullName evidence="21">Laminin-8 subunit beta</fullName>
    </alternativeName>
</protein>
<feature type="coiled-coil region" evidence="23">
    <location>
        <begin position="1274"/>
        <end position="1336"/>
    </location>
</feature>
<dbReference type="SMART" id="SM00136">
    <property type="entry name" value="LamNT"/>
    <property type="match status" value="1"/>
</dbReference>
<dbReference type="EMBL" id="AJFE02035109">
    <property type="status" value="NOT_ANNOTATED_CDS"/>
    <property type="molecule type" value="Genomic_DNA"/>
</dbReference>
<feature type="disulfide bond" evidence="22">
    <location>
        <begin position="970"/>
        <end position="979"/>
    </location>
</feature>
<dbReference type="GO" id="GO:0150043">
    <property type="term" value="F:structural constituent of synapse-associated extracellular matrix"/>
    <property type="evidence" value="ECO:0007669"/>
    <property type="project" value="TreeGrafter"/>
</dbReference>
<evidence type="ECO:0000259" key="25">
    <source>
        <dbReference type="PROSITE" id="PS51116"/>
    </source>
</evidence>
<evidence type="ECO:0000256" key="2">
    <source>
        <dbReference type="ARBA" id="ARBA00022525"/>
    </source>
</evidence>
<reference evidence="27" key="2">
    <citation type="submission" date="2025-08" db="UniProtKB">
        <authorList>
            <consortium name="Ensembl"/>
        </authorList>
    </citation>
    <scope>IDENTIFICATION</scope>
</reference>
<feature type="disulfide bond" evidence="22">
    <location>
        <begin position="324"/>
        <end position="333"/>
    </location>
</feature>
<dbReference type="PROSITE" id="PS50027">
    <property type="entry name" value="EGF_LAM_2"/>
    <property type="match status" value="11"/>
</dbReference>
<keyword evidence="8" id="KW-0130">Cell adhesion</keyword>
<feature type="disulfide bond" evidence="22">
    <location>
        <begin position="818"/>
        <end position="827"/>
    </location>
</feature>
<feature type="disulfide bond" evidence="22">
    <location>
        <begin position="1156"/>
        <end position="1168"/>
    </location>
</feature>
<evidence type="ECO:0000256" key="22">
    <source>
        <dbReference type="PROSITE-ProRule" id="PRU00460"/>
    </source>
</evidence>
<dbReference type="FunFam" id="2.10.25.10:FF:000130">
    <property type="entry name" value="Laminin subunit beta 1"/>
    <property type="match status" value="1"/>
</dbReference>
<evidence type="ECO:0000256" key="5">
    <source>
        <dbReference type="ARBA" id="ARBA00022729"/>
    </source>
</evidence>
<dbReference type="Pfam" id="PF00055">
    <property type="entry name" value="Laminin_N"/>
    <property type="match status" value="1"/>
</dbReference>
<dbReference type="FunFam" id="2.10.25.10:FF:000145">
    <property type="entry name" value="Laminin subunit beta 1"/>
    <property type="match status" value="1"/>
</dbReference>
<evidence type="ECO:0000256" key="18">
    <source>
        <dbReference type="ARBA" id="ARBA00076958"/>
    </source>
</evidence>
<feature type="disulfide bond" evidence="22">
    <location>
        <begin position="517"/>
        <end position="531"/>
    </location>
</feature>
<feature type="disulfide bond" evidence="22">
    <location>
        <begin position="1129"/>
        <end position="1138"/>
    </location>
</feature>
<evidence type="ECO:0000256" key="13">
    <source>
        <dbReference type="ARBA" id="ARBA00065312"/>
    </source>
</evidence>
<evidence type="ECO:0000259" key="24">
    <source>
        <dbReference type="PROSITE" id="PS50027"/>
    </source>
</evidence>
<dbReference type="FunFam" id="2.10.25.10:FF:000084">
    <property type="entry name" value="Laminin subunit alpha 3"/>
    <property type="match status" value="1"/>
</dbReference>
<reference evidence="27 28" key="1">
    <citation type="journal article" date="2012" name="Nature">
        <title>The bonobo genome compared with the chimpanzee and human genomes.</title>
        <authorList>
            <person name="Prufer K."/>
            <person name="Munch K."/>
            <person name="Hellmann I."/>
            <person name="Akagi K."/>
            <person name="Miller J.R."/>
            <person name="Walenz B."/>
            <person name="Koren S."/>
            <person name="Sutton G."/>
            <person name="Kodira C."/>
            <person name="Winer R."/>
            <person name="Knight J.R."/>
            <person name="Mullikin J.C."/>
            <person name="Meader S.J."/>
            <person name="Ponting C.P."/>
            <person name="Lunter G."/>
            <person name="Higashino S."/>
            <person name="Hobolth A."/>
            <person name="Dutheil J."/>
            <person name="Karakoc E."/>
            <person name="Alkan C."/>
            <person name="Sajjadian S."/>
            <person name="Catacchio C.R."/>
            <person name="Ventura M."/>
            <person name="Marques-Bonet T."/>
            <person name="Eichler E.E."/>
            <person name="Andre C."/>
            <person name="Atencia R."/>
            <person name="Mugisha L."/>
            <person name="Junhold J."/>
            <person name="Patterson N."/>
            <person name="Siebauer M."/>
            <person name="Good J.M."/>
            <person name="Fischer A."/>
            <person name="Ptak S.E."/>
            <person name="Lachmann M."/>
            <person name="Symer D.E."/>
            <person name="Mailund T."/>
            <person name="Schierup M.H."/>
            <person name="Andres A.M."/>
            <person name="Kelso J."/>
            <person name="Paabo S."/>
        </authorList>
    </citation>
    <scope>NUCLEOTIDE SEQUENCE [LARGE SCALE GENOMIC DNA]</scope>
</reference>
<evidence type="ECO:0000256" key="15">
    <source>
        <dbReference type="ARBA" id="ARBA00075282"/>
    </source>
</evidence>
<dbReference type="GO" id="GO:0005576">
    <property type="term" value="C:extracellular region"/>
    <property type="evidence" value="ECO:0007669"/>
    <property type="project" value="UniProtKB-ARBA"/>
</dbReference>
<feature type="domain" description="Laminin EGF-like" evidence="24">
    <location>
        <begin position="845"/>
        <end position="890"/>
    </location>
</feature>
<feature type="disulfide bond" evidence="22">
    <location>
        <begin position="1177"/>
        <end position="1186"/>
    </location>
</feature>
<evidence type="ECO:0000256" key="10">
    <source>
        <dbReference type="ARBA" id="ARBA00023157"/>
    </source>
</evidence>
<feature type="domain" description="Laminin EGF-like" evidence="24">
    <location>
        <begin position="941"/>
        <end position="999"/>
    </location>
</feature>
<feature type="domain" description="Laminin EGF-like" evidence="24">
    <location>
        <begin position="1000"/>
        <end position="1051"/>
    </location>
</feature>
<feature type="coiled-coil region" evidence="23">
    <location>
        <begin position="1546"/>
        <end position="1573"/>
    </location>
</feature>
<feature type="disulfide bond" evidence="22">
    <location>
        <begin position="847"/>
        <end position="864"/>
    </location>
</feature>
<dbReference type="FunFam" id="2.10.25.10:FF:000135">
    <property type="entry name" value="Laminin subunit beta 4"/>
    <property type="match status" value="2"/>
</dbReference>
<name>A0A2R9A1A2_PANPA</name>
<dbReference type="GO" id="GO:0016477">
    <property type="term" value="P:cell migration"/>
    <property type="evidence" value="ECO:0007669"/>
    <property type="project" value="TreeGrafter"/>
</dbReference>
<keyword evidence="7" id="KW-0084">Basement membrane</keyword>
<dbReference type="GO" id="GO:0043259">
    <property type="term" value="C:laminin-10 complex"/>
    <property type="evidence" value="ECO:0007669"/>
    <property type="project" value="UniProtKB-ARBA"/>
</dbReference>
<dbReference type="GO" id="GO:0007411">
    <property type="term" value="P:axon guidance"/>
    <property type="evidence" value="ECO:0007669"/>
    <property type="project" value="TreeGrafter"/>
</dbReference>
<dbReference type="Proteomes" id="UP000240080">
    <property type="component" value="Chromosome 7"/>
</dbReference>
<feature type="domain" description="Laminin N-terminal" evidence="26">
    <location>
        <begin position="55"/>
        <end position="294"/>
    </location>
</feature>
<keyword evidence="28" id="KW-1185">Reference proteome</keyword>
<organism evidence="27 28">
    <name type="scientific">Pan paniscus</name>
    <name type="common">Pygmy chimpanzee</name>
    <name type="synonym">Bonobo</name>
    <dbReference type="NCBI Taxonomy" id="9597"/>
    <lineage>
        <taxon>Eukaryota</taxon>
        <taxon>Metazoa</taxon>
        <taxon>Chordata</taxon>
        <taxon>Craniata</taxon>
        <taxon>Vertebrata</taxon>
        <taxon>Euteleostomi</taxon>
        <taxon>Mammalia</taxon>
        <taxon>Eutheria</taxon>
        <taxon>Euarchontoglires</taxon>
        <taxon>Primates</taxon>
        <taxon>Haplorrhini</taxon>
        <taxon>Catarrhini</taxon>
        <taxon>Hominidae</taxon>
        <taxon>Pan</taxon>
    </lineage>
</organism>
<dbReference type="PANTHER" id="PTHR10574:SF233">
    <property type="entry name" value="LAMININ SUBUNIT BETA-1"/>
    <property type="match status" value="1"/>
</dbReference>